<evidence type="ECO:0008006" key="3">
    <source>
        <dbReference type="Google" id="ProtNLM"/>
    </source>
</evidence>
<gene>
    <name evidence="1" type="ORF">BCY89_25415</name>
</gene>
<sequence length="406" mass="45167">MKRIWLILLGCIALSSCDKIESKGMYLTRVPIFETMESIRAKANPVSSPTTIVQTGKIYIYQDYLFINEPGKGIHIFNNVDPSKPLAISFLSIPGNVDLAVLDGKLYADSFTDLLTFDLENPASPKLLTRNKDVFKMLLQMDYFNNTADRIITGFRDSLVSYSQKDKYSPYDRKDIMYNETNSGSGKGGSMARFTIANKHLYAVDQTTLHLFNVQNASKPAYVKDIKIGPGIETIFPFKNSLFIGSNTGMVIYDITTASAPVELSRYAHIRACDPVVVNEKYAFVTLRSGVVCGGQQNLLEVIDIQDLRKPMLKNTFTLENPYGLALADQTLYVCDGKFGLKSFDASDVSQIGNKLLETHKDLMSLDVIAGPKSLIVVGEKGVHQYDYSNKAKLKELSIIPVIRSN</sequence>
<keyword evidence="2" id="KW-1185">Reference proteome</keyword>
<accession>A0A420G3J6</accession>
<dbReference type="SUPFAM" id="SSF101898">
    <property type="entry name" value="NHL repeat"/>
    <property type="match status" value="1"/>
</dbReference>
<dbReference type="Proteomes" id="UP000286402">
    <property type="component" value="Unassembled WGS sequence"/>
</dbReference>
<dbReference type="EMBL" id="MCAQ01000004">
    <property type="protein sequence ID" value="RKF39742.1"/>
    <property type="molecule type" value="Genomic_DNA"/>
</dbReference>
<evidence type="ECO:0000313" key="2">
    <source>
        <dbReference type="Proteomes" id="UP000286402"/>
    </source>
</evidence>
<dbReference type="RefSeq" id="WP_120333581.1">
    <property type="nucleotide sequence ID" value="NZ_JBPFPY010000016.1"/>
</dbReference>
<reference evidence="1 2" key="1">
    <citation type="submission" date="2016-07" db="EMBL/GenBank/DDBJ databases">
        <title>Genome analysis of Sphingobacterium siyangense T12B17.</title>
        <authorList>
            <person name="Xu D."/>
            <person name="Su Y."/>
            <person name="Zheng S."/>
        </authorList>
    </citation>
    <scope>NUCLEOTIDE SEQUENCE [LARGE SCALE GENOMIC DNA]</scope>
    <source>
        <strain evidence="1 2">T12B17</strain>
    </source>
</reference>
<dbReference type="PROSITE" id="PS51257">
    <property type="entry name" value="PROKAR_LIPOPROTEIN"/>
    <property type="match status" value="1"/>
</dbReference>
<name>A0A420G3J6_9SPHI</name>
<organism evidence="1 2">
    <name type="scientific">Sphingobacterium siyangense</name>
    <dbReference type="NCBI Taxonomy" id="459529"/>
    <lineage>
        <taxon>Bacteria</taxon>
        <taxon>Pseudomonadati</taxon>
        <taxon>Bacteroidota</taxon>
        <taxon>Sphingobacteriia</taxon>
        <taxon>Sphingobacteriales</taxon>
        <taxon>Sphingobacteriaceae</taxon>
        <taxon>Sphingobacterium</taxon>
    </lineage>
</organism>
<evidence type="ECO:0000313" key="1">
    <source>
        <dbReference type="EMBL" id="RKF39742.1"/>
    </source>
</evidence>
<dbReference type="AlphaFoldDB" id="A0A420G3J6"/>
<comment type="caution">
    <text evidence="1">The sequence shown here is derived from an EMBL/GenBank/DDBJ whole genome shotgun (WGS) entry which is preliminary data.</text>
</comment>
<protein>
    <recommendedName>
        <fullName evidence="3">LVIVD repeat-containing protein</fullName>
    </recommendedName>
</protein>
<proteinExistence type="predicted"/>